<dbReference type="Proteomes" id="UP000095284">
    <property type="component" value="Unplaced"/>
</dbReference>
<dbReference type="InterPro" id="IPR046350">
    <property type="entry name" value="Cystatin_sf"/>
</dbReference>
<dbReference type="InterPro" id="IPR000010">
    <property type="entry name" value="Cystatin_dom"/>
</dbReference>
<evidence type="ECO:0000256" key="1">
    <source>
        <dbReference type="SAM" id="SignalP"/>
    </source>
</evidence>
<dbReference type="GO" id="GO:0004869">
    <property type="term" value="F:cysteine-type endopeptidase inhibitor activity"/>
    <property type="evidence" value="ECO:0007669"/>
    <property type="project" value="InterPro"/>
</dbReference>
<evidence type="ECO:0000313" key="3">
    <source>
        <dbReference type="EMBL" id="CAD5222360.1"/>
    </source>
</evidence>
<reference evidence="4" key="2">
    <citation type="submission" date="2020-08" db="EMBL/GenBank/DDBJ databases">
        <authorList>
            <person name="Kikuchi T."/>
        </authorList>
    </citation>
    <scope>NUCLEOTIDE SEQUENCE</scope>
    <source>
        <strain evidence="3">Ka4C1</strain>
    </source>
</reference>
<dbReference type="WBParaSite" id="BXY_1529900.1">
    <property type="protein sequence ID" value="BXY_1529900.1"/>
    <property type="gene ID" value="BXY_1529900"/>
</dbReference>
<evidence type="ECO:0000313" key="4">
    <source>
        <dbReference type="EMBL" id="CAG9109954.1"/>
    </source>
</evidence>
<keyword evidence="6" id="KW-1185">Reference proteome</keyword>
<reference evidence="7" key="1">
    <citation type="submission" date="2016-11" db="UniProtKB">
        <authorList>
            <consortium name="WormBaseParasite"/>
        </authorList>
    </citation>
    <scope>IDENTIFICATION</scope>
</reference>
<dbReference type="EMBL" id="CAJFCV020000003">
    <property type="protein sequence ID" value="CAG9109954.1"/>
    <property type="molecule type" value="Genomic_DNA"/>
</dbReference>
<dbReference type="AlphaFoldDB" id="A0A1I7SQI7"/>
<evidence type="ECO:0000313" key="5">
    <source>
        <dbReference type="Proteomes" id="UP000095284"/>
    </source>
</evidence>
<dbReference type="Proteomes" id="UP000582659">
    <property type="component" value="Unassembled WGS sequence"/>
</dbReference>
<proteinExistence type="predicted"/>
<organism evidence="5 7">
    <name type="scientific">Bursaphelenchus xylophilus</name>
    <name type="common">Pinewood nematode worm</name>
    <name type="synonym">Aphelenchoides xylophilus</name>
    <dbReference type="NCBI Taxonomy" id="6326"/>
    <lineage>
        <taxon>Eukaryota</taxon>
        <taxon>Metazoa</taxon>
        <taxon>Ecdysozoa</taxon>
        <taxon>Nematoda</taxon>
        <taxon>Chromadorea</taxon>
        <taxon>Rhabditida</taxon>
        <taxon>Tylenchina</taxon>
        <taxon>Tylenchomorpha</taxon>
        <taxon>Aphelenchoidea</taxon>
        <taxon>Aphelenchoididae</taxon>
        <taxon>Bursaphelenchus</taxon>
    </lineage>
</organism>
<accession>A0A1I7SQI7</accession>
<protein>
    <submittedName>
        <fullName evidence="3">(pine wood nematode) hypothetical protein</fullName>
    </submittedName>
    <submittedName>
        <fullName evidence="7">Cystatin domain-containing protein</fullName>
    </submittedName>
</protein>
<dbReference type="Pfam" id="PF00031">
    <property type="entry name" value="Cystatin"/>
    <property type="match status" value="1"/>
</dbReference>
<feature type="signal peptide" evidence="1">
    <location>
        <begin position="1"/>
        <end position="20"/>
    </location>
</feature>
<evidence type="ECO:0000313" key="6">
    <source>
        <dbReference type="Proteomes" id="UP000659654"/>
    </source>
</evidence>
<dbReference type="SMR" id="A0A1I7SQI7"/>
<gene>
    <name evidence="3" type="ORF">BXYJ_LOCUS7328</name>
</gene>
<feature type="chain" id="PRO_5035360114" evidence="1">
    <location>
        <begin position="21"/>
        <end position="119"/>
    </location>
</feature>
<feature type="domain" description="Cystatin" evidence="2">
    <location>
        <begin position="30"/>
        <end position="90"/>
    </location>
</feature>
<dbReference type="EMBL" id="CAJFDI010000003">
    <property type="protein sequence ID" value="CAD5222360.1"/>
    <property type="molecule type" value="Genomic_DNA"/>
</dbReference>
<dbReference type="Gene3D" id="3.10.450.10">
    <property type="match status" value="1"/>
</dbReference>
<dbReference type="CDD" id="cd00042">
    <property type="entry name" value="CY"/>
    <property type="match status" value="1"/>
</dbReference>
<sequence>MWFKLALLVAILLNIHPYESASSAARPRLGEFEKIDVNDKEVQRLARKAVHIYNKQAHRHLIFTKVTSAERQSVNGYNYNISLQATRGSFFPLIVSLNDFAYVGRNKETHNVTLVGIIS</sequence>
<dbReference type="PANTHER" id="PTHR47364:SF2">
    <property type="entry name" value="CYSTEINE PROTEINASE INHIBITOR 5"/>
    <property type="match status" value="1"/>
</dbReference>
<dbReference type="Proteomes" id="UP000659654">
    <property type="component" value="Unassembled WGS sequence"/>
</dbReference>
<keyword evidence="1" id="KW-0732">Signal</keyword>
<dbReference type="SUPFAM" id="SSF54403">
    <property type="entry name" value="Cystatin/monellin"/>
    <property type="match status" value="1"/>
</dbReference>
<dbReference type="PANTHER" id="PTHR47364">
    <property type="entry name" value="CYSTEINE PROTEINASE INHIBITOR 5"/>
    <property type="match status" value="1"/>
</dbReference>
<name>A0A1I7SQI7_BURXY</name>
<evidence type="ECO:0000259" key="2">
    <source>
        <dbReference type="Pfam" id="PF00031"/>
    </source>
</evidence>
<evidence type="ECO:0000313" key="7">
    <source>
        <dbReference type="WBParaSite" id="BXY_1529900.1"/>
    </source>
</evidence>